<dbReference type="GO" id="GO:0034657">
    <property type="term" value="C:GID complex"/>
    <property type="evidence" value="ECO:0007669"/>
    <property type="project" value="TreeGrafter"/>
</dbReference>
<dbReference type="InterPro" id="IPR015943">
    <property type="entry name" value="WD40/YVTN_repeat-like_dom_sf"/>
</dbReference>
<dbReference type="PROSITE" id="PS50897">
    <property type="entry name" value="CTLH"/>
    <property type="match status" value="1"/>
</dbReference>
<dbReference type="SUPFAM" id="SSF50978">
    <property type="entry name" value="WD40 repeat-like"/>
    <property type="match status" value="1"/>
</dbReference>
<dbReference type="AlphaFoldDB" id="A0AAJ0CDP3"/>
<dbReference type="InterPro" id="IPR019775">
    <property type="entry name" value="WD40_repeat_CS"/>
</dbReference>
<name>A0AAJ0CDP3_9HYPO</name>
<dbReference type="InterPro" id="IPR051350">
    <property type="entry name" value="WD_repeat-ST_regulator"/>
</dbReference>
<evidence type="ECO:0000256" key="1">
    <source>
        <dbReference type="ARBA" id="ARBA00022574"/>
    </source>
</evidence>
<comment type="caution">
    <text evidence="6">The sequence shown here is derived from an EMBL/GenBank/DDBJ whole genome shotgun (WGS) entry which is preliminary data.</text>
</comment>
<dbReference type="InterPro" id="IPR054080">
    <property type="entry name" value="TPR1-like_2nd"/>
</dbReference>
<dbReference type="Gene3D" id="2.130.10.10">
    <property type="entry name" value="YVTN repeat-like/Quinoprotein amine dehydrogenase"/>
    <property type="match status" value="1"/>
</dbReference>
<dbReference type="PROSITE" id="PS50294">
    <property type="entry name" value="WD_REPEATS_REGION"/>
    <property type="match status" value="1"/>
</dbReference>
<protein>
    <recommendedName>
        <fullName evidence="5">CTLH domain-containing protein</fullName>
    </recommendedName>
</protein>
<feature type="region of interest" description="Disordered" evidence="4">
    <location>
        <begin position="1"/>
        <end position="210"/>
    </location>
</feature>
<dbReference type="Pfam" id="PF23627">
    <property type="entry name" value="LisH_WDR26"/>
    <property type="match status" value="1"/>
</dbReference>
<reference evidence="6" key="1">
    <citation type="submission" date="2023-06" db="EMBL/GenBank/DDBJ databases">
        <title>Conoideocrella luteorostrata (Hypocreales: Clavicipitaceae), a potential biocontrol fungus for elongate hemlock scale in United States Christmas tree production areas.</title>
        <authorList>
            <person name="Barrett H."/>
            <person name="Lovett B."/>
            <person name="Macias A.M."/>
            <person name="Stajich J.E."/>
            <person name="Kasson M.T."/>
        </authorList>
    </citation>
    <scope>NUCLEOTIDE SEQUENCE</scope>
    <source>
        <strain evidence="6">ARSEF 14590</strain>
    </source>
</reference>
<dbReference type="InterPro" id="IPR006595">
    <property type="entry name" value="CTLH_C"/>
</dbReference>
<evidence type="ECO:0000259" key="5">
    <source>
        <dbReference type="PROSITE" id="PS50897"/>
    </source>
</evidence>
<evidence type="ECO:0000256" key="3">
    <source>
        <dbReference type="PROSITE-ProRule" id="PRU00221"/>
    </source>
</evidence>
<dbReference type="Pfam" id="PF21889">
    <property type="entry name" value="TPR1-like_2nd"/>
    <property type="match status" value="1"/>
</dbReference>
<accession>A0AAJ0CDP3</accession>
<organism evidence="6 7">
    <name type="scientific">Conoideocrella luteorostrata</name>
    <dbReference type="NCBI Taxonomy" id="1105319"/>
    <lineage>
        <taxon>Eukaryota</taxon>
        <taxon>Fungi</taxon>
        <taxon>Dikarya</taxon>
        <taxon>Ascomycota</taxon>
        <taxon>Pezizomycotina</taxon>
        <taxon>Sordariomycetes</taxon>
        <taxon>Hypocreomycetidae</taxon>
        <taxon>Hypocreales</taxon>
        <taxon>Clavicipitaceae</taxon>
        <taxon>Conoideocrella</taxon>
    </lineage>
</organism>
<feature type="compositionally biased region" description="Polar residues" evidence="4">
    <location>
        <begin position="1"/>
        <end position="10"/>
    </location>
</feature>
<dbReference type="InterPro" id="IPR036322">
    <property type="entry name" value="WD40_repeat_dom_sf"/>
</dbReference>
<dbReference type="Proteomes" id="UP001251528">
    <property type="component" value="Unassembled WGS sequence"/>
</dbReference>
<evidence type="ECO:0000256" key="2">
    <source>
        <dbReference type="ARBA" id="ARBA00022737"/>
    </source>
</evidence>
<dbReference type="PANTHER" id="PTHR22838">
    <property type="entry name" value="WD REPEAT PROTEIN 26-RELATED"/>
    <property type="match status" value="1"/>
</dbReference>
<keyword evidence="2" id="KW-0677">Repeat</keyword>
<feature type="compositionally biased region" description="Polar residues" evidence="4">
    <location>
        <begin position="74"/>
        <end position="94"/>
    </location>
</feature>
<dbReference type="PROSITE" id="PS50082">
    <property type="entry name" value="WD_REPEATS_2"/>
    <property type="match status" value="1"/>
</dbReference>
<proteinExistence type="predicted"/>
<dbReference type="Pfam" id="PF00400">
    <property type="entry name" value="WD40"/>
    <property type="match status" value="4"/>
</dbReference>
<dbReference type="PROSITE" id="PS00678">
    <property type="entry name" value="WD_REPEATS_1"/>
    <property type="match status" value="1"/>
</dbReference>
<keyword evidence="1 3" id="KW-0853">WD repeat</keyword>
<feature type="compositionally biased region" description="Polar residues" evidence="4">
    <location>
        <begin position="155"/>
        <end position="173"/>
    </location>
</feature>
<dbReference type="GO" id="GO:0043161">
    <property type="term" value="P:proteasome-mediated ubiquitin-dependent protein catabolic process"/>
    <property type="evidence" value="ECO:0007669"/>
    <property type="project" value="TreeGrafter"/>
</dbReference>
<dbReference type="EMBL" id="JASWJB010000559">
    <property type="protein sequence ID" value="KAK2589762.1"/>
    <property type="molecule type" value="Genomic_DNA"/>
</dbReference>
<sequence length="753" mass="81664">MPFASSSGTSPRLARGSVDVDQSSNSRSLHPIAAPDDPSTSQSPQNPTSTVLSALDLSSPSDHLDRIPEPAPVSTVNIESSTSRSAPPTGQASQVLGRRRRSSGSSALQEDPDSTFLGHEAVGTDTPALASRRSKRRRRDSSAMASDASSAPVANGSTAVRSNGASELASQRTVLPGGVTNGTHKATALATNGSSNGDKTFVPTPRPTTYFGHNREEVTRILIQALSDMGYQAAAESVSHDSGYKLESPTVASFRSAVLDGSWAEAEDLLTGATVSGVGYEDGDEGNGLVLAPGSNRDIMRFWLRQQKFLELLERKDTTRALHVLRTELTPLHHDTNKLHLLSSLLMCLSTNDLMAKANWDGARGQSRKTLLSELSRCISPSVMLPENRLAILLQQVKQSQIDTCLYHTAASSPSLYSDHLCDIRNFPTEKVVELEEVTGETWEVQFSHDGSKLAACGSGDAVRIWETRSFSVVNTLTIQVQKDHESGVASIAWSPDDSMIVTCSRDNFARLWDTKTGSLLKKLRRFDEPVSACVWAGDGESFILGTLDNKRSICTFNSEGEELVQWNKKHRVQALCASPNGRWLVAADNKTTIYVYNATTRELEYELDLKTQPTSLTISQDSRQLLINKADSEAQLIDLVTRGTIHKFLGHKMGKCIIRSAFGGANESFVVSGSEDGNMFIWHKNIGAAVERLPGHSKRCNGAAWNPADPCMLASCSDAGPIKIWSNRARGVDLRSQIPSLSKVWRRSSDVA</sequence>
<feature type="compositionally biased region" description="Low complexity" evidence="4">
    <location>
        <begin position="35"/>
        <end position="50"/>
    </location>
</feature>
<dbReference type="SMART" id="SM00320">
    <property type="entry name" value="WD40"/>
    <property type="match status" value="6"/>
</dbReference>
<dbReference type="InterPro" id="IPR001680">
    <property type="entry name" value="WD40_rpt"/>
</dbReference>
<gene>
    <name evidence="6" type="ORF">QQS21_012562</name>
</gene>
<keyword evidence="7" id="KW-1185">Reference proteome</keyword>
<evidence type="ECO:0000313" key="7">
    <source>
        <dbReference type="Proteomes" id="UP001251528"/>
    </source>
</evidence>
<evidence type="ECO:0000313" key="6">
    <source>
        <dbReference type="EMBL" id="KAK2589762.1"/>
    </source>
</evidence>
<feature type="repeat" description="WD" evidence="3">
    <location>
        <begin position="482"/>
        <end position="523"/>
    </location>
</feature>
<dbReference type="PANTHER" id="PTHR22838:SF0">
    <property type="entry name" value="WD REPEAT-CONTAINING PROTEIN 26"/>
    <property type="match status" value="1"/>
</dbReference>
<feature type="compositionally biased region" description="Polar residues" evidence="4">
    <location>
        <begin position="181"/>
        <end position="198"/>
    </location>
</feature>
<feature type="compositionally biased region" description="Low complexity" evidence="4">
    <location>
        <begin position="142"/>
        <end position="151"/>
    </location>
</feature>
<feature type="domain" description="CTLH" evidence="5">
    <location>
        <begin position="247"/>
        <end position="320"/>
    </location>
</feature>
<evidence type="ECO:0000256" key="4">
    <source>
        <dbReference type="SAM" id="MobiDB-lite"/>
    </source>
</evidence>